<protein>
    <submittedName>
        <fullName evidence="2">Transglutaminase family protein</fullName>
    </submittedName>
</protein>
<dbReference type="InterPro" id="IPR038765">
    <property type="entry name" value="Papain-like_cys_pep_sf"/>
</dbReference>
<dbReference type="EMBL" id="JBHLUN010000006">
    <property type="protein sequence ID" value="MFC0408402.1"/>
    <property type="molecule type" value="Genomic_DNA"/>
</dbReference>
<dbReference type="PANTHER" id="PTHR33490">
    <property type="entry name" value="BLR5614 PROTEIN-RELATED"/>
    <property type="match status" value="1"/>
</dbReference>
<name>A0ABV6JRP2_9PROT</name>
<organism evidence="2 3">
    <name type="scientific">Roseomonas elaeocarpi</name>
    <dbReference type="NCBI Taxonomy" id="907779"/>
    <lineage>
        <taxon>Bacteria</taxon>
        <taxon>Pseudomonadati</taxon>
        <taxon>Pseudomonadota</taxon>
        <taxon>Alphaproteobacteria</taxon>
        <taxon>Acetobacterales</taxon>
        <taxon>Roseomonadaceae</taxon>
        <taxon>Roseomonas</taxon>
    </lineage>
</organism>
<accession>A0ABV6JRP2</accession>
<evidence type="ECO:0000313" key="2">
    <source>
        <dbReference type="EMBL" id="MFC0408402.1"/>
    </source>
</evidence>
<evidence type="ECO:0000259" key="1">
    <source>
        <dbReference type="SMART" id="SM00460"/>
    </source>
</evidence>
<dbReference type="Gene3D" id="3.10.620.30">
    <property type="match status" value="1"/>
</dbReference>
<dbReference type="SMART" id="SM00460">
    <property type="entry name" value="TGc"/>
    <property type="match status" value="1"/>
</dbReference>
<dbReference type="RefSeq" id="WP_377044157.1">
    <property type="nucleotide sequence ID" value="NZ_JBHLUN010000006.1"/>
</dbReference>
<dbReference type="Pfam" id="PF01841">
    <property type="entry name" value="Transglut_core"/>
    <property type="match status" value="1"/>
</dbReference>
<dbReference type="SUPFAM" id="SSF54001">
    <property type="entry name" value="Cysteine proteinases"/>
    <property type="match status" value="1"/>
</dbReference>
<dbReference type="Gene3D" id="2.60.40.2250">
    <property type="match status" value="1"/>
</dbReference>
<feature type="domain" description="Transglutaminase-like" evidence="1">
    <location>
        <begin position="173"/>
        <end position="233"/>
    </location>
</feature>
<gene>
    <name evidence="2" type="ORF">ACFFGY_09100</name>
</gene>
<dbReference type="PANTHER" id="PTHR33490:SF12">
    <property type="entry name" value="BLL5557 PROTEIN"/>
    <property type="match status" value="1"/>
</dbReference>
<proteinExistence type="predicted"/>
<comment type="caution">
    <text evidence="2">The sequence shown here is derived from an EMBL/GenBank/DDBJ whole genome shotgun (WGS) entry which is preliminary data.</text>
</comment>
<dbReference type="Proteomes" id="UP001589865">
    <property type="component" value="Unassembled WGS sequence"/>
</dbReference>
<keyword evidence="3" id="KW-1185">Reference proteome</keyword>
<reference evidence="2 3" key="1">
    <citation type="submission" date="2024-09" db="EMBL/GenBank/DDBJ databases">
        <authorList>
            <person name="Sun Q."/>
            <person name="Mori K."/>
        </authorList>
    </citation>
    <scope>NUCLEOTIDE SEQUENCE [LARGE SCALE GENOMIC DNA]</scope>
    <source>
        <strain evidence="2 3">TBRC 5777</strain>
    </source>
</reference>
<sequence>MKIRLGCQLGYRINGSTTLVLNIQPAETPRQRVLHEVLRITATDGDGSGGGEGQAVPYESWTAAVTGNRYLRVRAAAGTALLVHHEAEVLLEPQVADPAGINEVPYAELPPEVLPHLWPSRFCESDKLQRLAWREFGAIAPGHGRVTAICNWVNDRIAYLRGASNPTTTATETLLAGAGVCRDFAHLSVAFCRALGIPARFVSAHAPGLVPPDFHAVFAAFLGGRWWLFDATRQAPLDALVRIGEGRDAAEAAFAEINGDAVPTGMEVHAEVTEGLDVAHGARTVGAVADVAEAP</sequence>
<dbReference type="InterPro" id="IPR002931">
    <property type="entry name" value="Transglutaminase-like"/>
</dbReference>
<evidence type="ECO:0000313" key="3">
    <source>
        <dbReference type="Proteomes" id="UP001589865"/>
    </source>
</evidence>